<keyword evidence="2" id="KW-1185">Reference proteome</keyword>
<sequence length="213" mass="23889">MSNTQGFAVAAHRKLVITRNLPESPGNSLFGDRTKLPDEVTRSPRFCDPSCLYTLGSSIRSEPPKLLREPEESGNWLEGTTTELSHRMRWWAFYHVPIGKWNLTRCLVREVTPNLWGDSPACGSSRYEDGAVVLACDSPINGGLKCAIEDNKPTRVKLRSNLRTKAPLTLTLFSTCSSNGNTEFSVTRANLLENTHYQTIGNVAARHWIYMEF</sequence>
<protein>
    <submittedName>
        <fullName evidence="1">Uncharacterized protein</fullName>
    </submittedName>
</protein>
<accession>A0A167VVY9</accession>
<proteinExistence type="predicted"/>
<dbReference type="AlphaFoldDB" id="A0A167VVY9"/>
<dbReference type="Proteomes" id="UP000076532">
    <property type="component" value="Unassembled WGS sequence"/>
</dbReference>
<dbReference type="EMBL" id="KV417839">
    <property type="protein sequence ID" value="KZP05429.1"/>
    <property type="molecule type" value="Genomic_DNA"/>
</dbReference>
<name>A0A167VVY9_9AGAM</name>
<reference evidence="1 2" key="1">
    <citation type="journal article" date="2016" name="Mol. Biol. Evol.">
        <title>Comparative Genomics of Early-Diverging Mushroom-Forming Fungi Provides Insights into the Origins of Lignocellulose Decay Capabilities.</title>
        <authorList>
            <person name="Nagy L.G."/>
            <person name="Riley R."/>
            <person name="Tritt A."/>
            <person name="Adam C."/>
            <person name="Daum C."/>
            <person name="Floudas D."/>
            <person name="Sun H."/>
            <person name="Yadav J.S."/>
            <person name="Pangilinan J."/>
            <person name="Larsson K.H."/>
            <person name="Matsuura K."/>
            <person name="Barry K."/>
            <person name="Labutti K."/>
            <person name="Kuo R."/>
            <person name="Ohm R.A."/>
            <person name="Bhattacharya S.S."/>
            <person name="Shirouzu T."/>
            <person name="Yoshinaga Y."/>
            <person name="Martin F.M."/>
            <person name="Grigoriev I.V."/>
            <person name="Hibbett D.S."/>
        </authorList>
    </citation>
    <scope>NUCLEOTIDE SEQUENCE [LARGE SCALE GENOMIC DNA]</scope>
    <source>
        <strain evidence="1 2">CBS 109695</strain>
    </source>
</reference>
<evidence type="ECO:0000313" key="2">
    <source>
        <dbReference type="Proteomes" id="UP000076532"/>
    </source>
</evidence>
<evidence type="ECO:0000313" key="1">
    <source>
        <dbReference type="EMBL" id="KZP05429.1"/>
    </source>
</evidence>
<organism evidence="1 2">
    <name type="scientific">Athelia psychrophila</name>
    <dbReference type="NCBI Taxonomy" id="1759441"/>
    <lineage>
        <taxon>Eukaryota</taxon>
        <taxon>Fungi</taxon>
        <taxon>Dikarya</taxon>
        <taxon>Basidiomycota</taxon>
        <taxon>Agaricomycotina</taxon>
        <taxon>Agaricomycetes</taxon>
        <taxon>Agaricomycetidae</taxon>
        <taxon>Atheliales</taxon>
        <taxon>Atheliaceae</taxon>
        <taxon>Athelia</taxon>
    </lineage>
</organism>
<gene>
    <name evidence="1" type="ORF">FIBSPDRAFT_903508</name>
</gene>